<dbReference type="InterPro" id="IPR027304">
    <property type="entry name" value="Trigger_fact/SurA_dom_sf"/>
</dbReference>
<evidence type="ECO:0000256" key="7">
    <source>
        <dbReference type="ARBA" id="ARBA00031484"/>
    </source>
</evidence>
<feature type="signal peptide" evidence="10">
    <location>
        <begin position="1"/>
        <end position="17"/>
    </location>
</feature>
<dbReference type="RefSeq" id="WP_012640650.1">
    <property type="nucleotide sequence ID" value="NC_011916.1"/>
</dbReference>
<dbReference type="InterPro" id="IPR050245">
    <property type="entry name" value="PrsA_foldase"/>
</dbReference>
<gene>
    <name evidence="12" type="ordered locus">CCNA_03163</name>
</gene>
<keyword evidence="5 8" id="KW-0697">Rotamase</keyword>
<keyword evidence="10" id="KW-0732">Signal</keyword>
<dbReference type="InterPro" id="IPR023058">
    <property type="entry name" value="PPIase_PpiC_CS"/>
</dbReference>
<protein>
    <recommendedName>
        <fullName evidence="4">Parvulin-like PPIase</fullName>
        <ecNumber evidence="3">5.2.1.8</ecNumber>
    </recommendedName>
    <alternativeName>
        <fullName evidence="6">Peptidyl-prolyl cis-trans isomerase plp</fullName>
    </alternativeName>
    <alternativeName>
        <fullName evidence="7">Rotamase plp</fullName>
    </alternativeName>
</protein>
<dbReference type="RefSeq" id="YP_002518536.1">
    <property type="nucleotide sequence ID" value="NC_011916.1"/>
</dbReference>
<dbReference type="GeneID" id="7331001"/>
<dbReference type="PATRIC" id="fig|565050.3.peg.3089"/>
<evidence type="ECO:0000256" key="6">
    <source>
        <dbReference type="ARBA" id="ARBA00030642"/>
    </source>
</evidence>
<evidence type="ECO:0000313" key="13">
    <source>
        <dbReference type="Proteomes" id="UP000001364"/>
    </source>
</evidence>
<dbReference type="Proteomes" id="UP000001364">
    <property type="component" value="Chromosome"/>
</dbReference>
<evidence type="ECO:0000256" key="2">
    <source>
        <dbReference type="ARBA" id="ARBA00007656"/>
    </source>
</evidence>
<evidence type="ECO:0000259" key="11">
    <source>
        <dbReference type="PROSITE" id="PS50198"/>
    </source>
</evidence>
<evidence type="ECO:0000256" key="5">
    <source>
        <dbReference type="ARBA" id="ARBA00023110"/>
    </source>
</evidence>
<evidence type="ECO:0000256" key="1">
    <source>
        <dbReference type="ARBA" id="ARBA00000971"/>
    </source>
</evidence>
<sequence length="323" mass="34701">MALKTSFRLMGVLGAVACALMIASCGQNKVAEKPPEPGDTAVARVNGQVIWASDVKREAVAQGLISEGEPLDISSEVFRQRLDEVIDQKLLAAEAVKRKLDKDPLAQRRLAAARERILGDMLVEGVVEKAVTEDAIRKLYAEQQKLSKRSEEIRARQILVGSQAEAESIKKLLATGASFDALAMERSTDQATRFNGGDLGYFTLDVMPEAYGAALKDAQKGALIGPFAAEGGWVLVKVEDKRTEEPITLEAARPQIIRFLTYDQVRDILEKLRGSAKVEMMIGKSQELPAGSAQEPASAPPELQGAAPASAPPAAQPAQSAKQ</sequence>
<evidence type="ECO:0000313" key="12">
    <source>
        <dbReference type="EMBL" id="ACL96628.1"/>
    </source>
</evidence>
<dbReference type="SUPFAM" id="SSF109998">
    <property type="entry name" value="Triger factor/SurA peptide-binding domain-like"/>
    <property type="match status" value="1"/>
</dbReference>
<dbReference type="Gene3D" id="1.10.8.1040">
    <property type="match status" value="1"/>
</dbReference>
<dbReference type="PANTHER" id="PTHR47245">
    <property type="entry name" value="PEPTIDYLPROLYL ISOMERASE"/>
    <property type="match status" value="1"/>
</dbReference>
<dbReference type="PROSITE" id="PS51257">
    <property type="entry name" value="PROKAR_LIPOPROTEIN"/>
    <property type="match status" value="1"/>
</dbReference>
<dbReference type="GO" id="GO:0003755">
    <property type="term" value="F:peptidyl-prolyl cis-trans isomerase activity"/>
    <property type="evidence" value="ECO:0007669"/>
    <property type="project" value="UniProtKB-KW"/>
</dbReference>
<evidence type="ECO:0000256" key="4">
    <source>
        <dbReference type="ARBA" id="ARBA00018370"/>
    </source>
</evidence>
<dbReference type="Gene3D" id="3.10.50.40">
    <property type="match status" value="1"/>
</dbReference>
<evidence type="ECO:0000256" key="3">
    <source>
        <dbReference type="ARBA" id="ARBA00013194"/>
    </source>
</evidence>
<keyword evidence="8 12" id="KW-0413">Isomerase</keyword>
<dbReference type="PROSITE" id="PS01096">
    <property type="entry name" value="PPIC_PPIASE_1"/>
    <property type="match status" value="1"/>
</dbReference>
<dbReference type="PANTHER" id="PTHR47245:SF2">
    <property type="entry name" value="PEPTIDYL-PROLYL CIS-TRANS ISOMERASE HP_0175-RELATED"/>
    <property type="match status" value="1"/>
</dbReference>
<dbReference type="KEGG" id="ccs:CCNA_03163"/>
<keyword evidence="13" id="KW-1185">Reference proteome</keyword>
<feature type="chain" id="PRO_5007771599" description="Parvulin-like PPIase" evidence="10">
    <location>
        <begin position="18"/>
        <end position="323"/>
    </location>
</feature>
<dbReference type="EMBL" id="CP001340">
    <property type="protein sequence ID" value="ACL96628.1"/>
    <property type="molecule type" value="Genomic_DNA"/>
</dbReference>
<dbReference type="InterPro" id="IPR000297">
    <property type="entry name" value="PPIase_PpiC"/>
</dbReference>
<evidence type="ECO:0000256" key="10">
    <source>
        <dbReference type="SAM" id="SignalP"/>
    </source>
</evidence>
<dbReference type="Pfam" id="PF13145">
    <property type="entry name" value="Rotamase_2"/>
    <property type="match status" value="1"/>
</dbReference>
<dbReference type="PhylomeDB" id="A0A0H3CAX1"/>
<reference evidence="12 13" key="1">
    <citation type="journal article" date="2010" name="J. Bacteriol.">
        <title>The genetic basis of laboratory adaptation in Caulobacter crescentus.</title>
        <authorList>
            <person name="Marks M.E."/>
            <person name="Castro-Rojas C.M."/>
            <person name="Teiling C."/>
            <person name="Du L."/>
            <person name="Kapatral V."/>
            <person name="Walunas T.L."/>
            <person name="Crosson S."/>
        </authorList>
    </citation>
    <scope>NUCLEOTIDE SEQUENCE [LARGE SCALE GENOMIC DNA]</scope>
    <source>
        <strain evidence="13">NA1000 / CB15N</strain>
    </source>
</reference>
<dbReference type="HOGENOM" id="CLU_034646_1_0_5"/>
<proteinExistence type="inferred from homology"/>
<dbReference type="EC" id="5.2.1.8" evidence="3"/>
<feature type="domain" description="PpiC" evidence="11">
    <location>
        <begin position="150"/>
        <end position="240"/>
    </location>
</feature>
<name>A0A0H3CAX1_CAUVN</name>
<feature type="region of interest" description="Disordered" evidence="9">
    <location>
        <begin position="286"/>
        <end position="323"/>
    </location>
</feature>
<dbReference type="InterPro" id="IPR046357">
    <property type="entry name" value="PPIase_dom_sf"/>
</dbReference>
<evidence type="ECO:0000256" key="8">
    <source>
        <dbReference type="PROSITE-ProRule" id="PRU00278"/>
    </source>
</evidence>
<dbReference type="PROSITE" id="PS50198">
    <property type="entry name" value="PPIC_PPIASE_2"/>
    <property type="match status" value="1"/>
</dbReference>
<comment type="catalytic activity">
    <reaction evidence="1">
        <text>[protein]-peptidylproline (omega=180) = [protein]-peptidylproline (omega=0)</text>
        <dbReference type="Rhea" id="RHEA:16237"/>
        <dbReference type="Rhea" id="RHEA-COMP:10747"/>
        <dbReference type="Rhea" id="RHEA-COMP:10748"/>
        <dbReference type="ChEBI" id="CHEBI:83833"/>
        <dbReference type="ChEBI" id="CHEBI:83834"/>
        <dbReference type="EC" id="5.2.1.8"/>
    </reaction>
</comment>
<organism evidence="12 13">
    <name type="scientific">Caulobacter vibrioides (strain NA1000 / CB15N)</name>
    <name type="common">Caulobacter crescentus</name>
    <dbReference type="NCBI Taxonomy" id="565050"/>
    <lineage>
        <taxon>Bacteria</taxon>
        <taxon>Pseudomonadati</taxon>
        <taxon>Pseudomonadota</taxon>
        <taxon>Alphaproteobacteria</taxon>
        <taxon>Caulobacterales</taxon>
        <taxon>Caulobacteraceae</taxon>
        <taxon>Caulobacter</taxon>
    </lineage>
</organism>
<evidence type="ECO:0000256" key="9">
    <source>
        <dbReference type="SAM" id="MobiDB-lite"/>
    </source>
</evidence>
<comment type="similarity">
    <text evidence="2">Belongs to the PpiC/parvulin rotamase family.</text>
</comment>
<dbReference type="OrthoDB" id="14196at2"/>
<dbReference type="AlphaFoldDB" id="A0A0H3CAX1"/>
<accession>A0A0H3CAX1</accession>
<dbReference type="SUPFAM" id="SSF54534">
    <property type="entry name" value="FKBP-like"/>
    <property type="match status" value="1"/>
</dbReference>